<evidence type="ECO:0000256" key="1">
    <source>
        <dbReference type="SAM" id="MobiDB-lite"/>
    </source>
</evidence>
<organism evidence="2 3">
    <name type="scientific">Pseudonocardia sediminis</name>
    <dbReference type="NCBI Taxonomy" id="1397368"/>
    <lineage>
        <taxon>Bacteria</taxon>
        <taxon>Bacillati</taxon>
        <taxon>Actinomycetota</taxon>
        <taxon>Actinomycetes</taxon>
        <taxon>Pseudonocardiales</taxon>
        <taxon>Pseudonocardiaceae</taxon>
        <taxon>Pseudonocardia</taxon>
    </lineage>
</organism>
<feature type="compositionally biased region" description="Basic and acidic residues" evidence="1">
    <location>
        <begin position="102"/>
        <end position="111"/>
    </location>
</feature>
<name>A0A4Q7UVJ8_PSEST</name>
<dbReference type="Proteomes" id="UP000291591">
    <property type="component" value="Unassembled WGS sequence"/>
</dbReference>
<protein>
    <submittedName>
        <fullName evidence="2">Uncharacterized protein DUF349</fullName>
    </submittedName>
</protein>
<gene>
    <name evidence="2" type="ORF">EV383_1727</name>
</gene>
<feature type="compositionally biased region" description="Pro residues" evidence="1">
    <location>
        <begin position="53"/>
        <end position="97"/>
    </location>
</feature>
<accession>A0A4Q7UVJ8</accession>
<keyword evidence="3" id="KW-1185">Reference proteome</keyword>
<reference evidence="2 3" key="1">
    <citation type="submission" date="2019-02" db="EMBL/GenBank/DDBJ databases">
        <title>Sequencing the genomes of 1000 actinobacteria strains.</title>
        <authorList>
            <person name="Klenk H.-P."/>
        </authorList>
    </citation>
    <scope>NUCLEOTIDE SEQUENCE [LARGE SCALE GENOMIC DNA]</scope>
    <source>
        <strain evidence="2 3">DSM 45779</strain>
    </source>
</reference>
<proteinExistence type="predicted"/>
<feature type="region of interest" description="Disordered" evidence="1">
    <location>
        <begin position="1"/>
        <end position="112"/>
    </location>
</feature>
<evidence type="ECO:0000313" key="3">
    <source>
        <dbReference type="Proteomes" id="UP000291591"/>
    </source>
</evidence>
<dbReference type="AlphaFoldDB" id="A0A4Q7UVJ8"/>
<dbReference type="EMBL" id="SHKL01000001">
    <property type="protein sequence ID" value="RZT84871.1"/>
    <property type="molecule type" value="Genomic_DNA"/>
</dbReference>
<dbReference type="Pfam" id="PF03993">
    <property type="entry name" value="DUF349"/>
    <property type="match status" value="3"/>
</dbReference>
<comment type="caution">
    <text evidence="2">The sequence shown here is derived from an EMBL/GenBank/DDBJ whole genome shotgun (WGS) entry which is preliminary data.</text>
</comment>
<feature type="region of interest" description="Disordered" evidence="1">
    <location>
        <begin position="463"/>
        <end position="482"/>
    </location>
</feature>
<sequence length="499" mass="54220">MPDTDPARSAPDRSVEDSTVQESHAAGTVAGTEAGDTGSGPVPGPRNGSSGPVPGPPPSARPGPPPARPGPPPAAAVPRPRPVAPPAAQPSPVPASSPDPSRWGRADDDGTIHLITADGERVVGSFQAGTPQEGLEHYARRFDDLVTETEVLAARLEAGGDAKATRTGITALLEGLDTASVVGDVAALRSRLDDLVGRAESGVAAAKADRDKARADALARKEALAVEAEKMAEDSTQWKEAGDRYKAILDEWRTIKGVDRKTDEALWKRFSKARESFNRRRGSHFADLDRQRTVAKERKEELAVEAEALADSDDWAATATRYRDLMAEWKAAGRAHRDTDDALWARFRGAQDAFFARRNASFAERDAEFAANAEAKRTLLAEAEKIDLSDPDSARSALRGIQARWEDIGKVPRDDIRTLEGRLRSVEEKVSDAADKQWRRSDPEALARLDQFRTKVTQFEAQAEKARAAGDARREAEAQRQADQWREWLSAAEQAVEQR</sequence>
<dbReference type="OrthoDB" id="5422202at2"/>
<evidence type="ECO:0000313" key="2">
    <source>
        <dbReference type="EMBL" id="RZT84871.1"/>
    </source>
</evidence>
<dbReference type="InterPro" id="IPR007139">
    <property type="entry name" value="DUF349"/>
</dbReference>